<dbReference type="InterPro" id="IPR050953">
    <property type="entry name" value="N4_N6_ade-DNA_methylase"/>
</dbReference>
<comment type="caution">
    <text evidence="9">The sequence shown here is derived from an EMBL/GenBank/DDBJ whole genome shotgun (WGS) entry which is preliminary data.</text>
</comment>
<accession>A0A8J7DN55</accession>
<evidence type="ECO:0000256" key="1">
    <source>
        <dbReference type="ARBA" id="ARBA00006594"/>
    </source>
</evidence>
<evidence type="ECO:0000259" key="8">
    <source>
        <dbReference type="Pfam" id="PF22837"/>
    </source>
</evidence>
<dbReference type="SUPFAM" id="SSF53335">
    <property type="entry name" value="S-adenosyl-L-methionine-dependent methyltransferases"/>
    <property type="match status" value="1"/>
</dbReference>
<dbReference type="PROSITE" id="PS00092">
    <property type="entry name" value="N6_MTASE"/>
    <property type="match status" value="1"/>
</dbReference>
<keyword evidence="4" id="KW-0808">Transferase</keyword>
<evidence type="ECO:0000256" key="4">
    <source>
        <dbReference type="ARBA" id="ARBA00022679"/>
    </source>
</evidence>
<dbReference type="GO" id="GO:0006304">
    <property type="term" value="P:DNA modification"/>
    <property type="evidence" value="ECO:0007669"/>
    <property type="project" value="InterPro"/>
</dbReference>
<gene>
    <name evidence="9" type="ORF">IQ241_10340</name>
</gene>
<dbReference type="PANTHER" id="PTHR33841">
    <property type="entry name" value="DNA METHYLTRANSFERASE YEEA-RELATED"/>
    <property type="match status" value="1"/>
</dbReference>
<dbReference type="EC" id="2.1.1.72" evidence="2"/>
<sequence>MTLAKSILEHSIPLLDCGEKIRFLDPAFGTGVFYSALLNATGSDSILSAQGFEVDPCYGEAAKELWKETLLNLKILDFTKLSPPKRQSDCFNLIICNPPYVRHHHIESEEKINLRYLSSKACESKISGLAGLYCHFLCLSHPWMQRGGVAAWLIPSEFMDVNYGKAIKQYLLQKVTLIQIHRFDYEDTKFDDALVSSAVVWIRNSLPPPNHKVLFTFGESMHSPNMSRLVNLPCLKDEPKWTRFPSLGIREKAENHCLSDLFEIKRGIATGDNKFFILTKEKTEHYSLPDEFLRPILPSPRYILANEIQADQEGLPILEHQLFLLDCRIPEEVIRAKYPSLWKYLKSGKGTTSERYLCRTRKTWYFQEKRLPAPIICTYLGRKKGGNERAFRFILNSSKAVAPNVYLLLYPRDTLKYYLSRDPNQIRRIWEILNALEPTSILEEGRVYGGGLHKIEPKELGNVNATRIVNAIPSYAKISKETQHSLFE</sequence>
<feature type="domain" description="Type II methyltransferase M.Eco57I C-terminal" evidence="8">
    <location>
        <begin position="250"/>
        <end position="472"/>
    </location>
</feature>
<organism evidence="9 10">
    <name type="scientific">Vasconcelosia minhoensis LEGE 07310</name>
    <dbReference type="NCBI Taxonomy" id="915328"/>
    <lineage>
        <taxon>Bacteria</taxon>
        <taxon>Bacillati</taxon>
        <taxon>Cyanobacteriota</taxon>
        <taxon>Cyanophyceae</taxon>
        <taxon>Nodosilineales</taxon>
        <taxon>Cymatolegaceae</taxon>
        <taxon>Vasconcelosia</taxon>
        <taxon>Vasconcelosia minhoensis</taxon>
    </lineage>
</organism>
<dbReference type="Pfam" id="PF22837">
    <property type="entry name" value="M_Eco57I_C"/>
    <property type="match status" value="1"/>
</dbReference>
<dbReference type="InterPro" id="IPR054520">
    <property type="entry name" value="M_Eco57I_C"/>
</dbReference>
<feature type="domain" description="Type II methyltransferase M.TaqI-like" evidence="7">
    <location>
        <begin position="74"/>
        <end position="185"/>
    </location>
</feature>
<dbReference type="Gene3D" id="3.40.50.150">
    <property type="entry name" value="Vaccinia Virus protein VP39"/>
    <property type="match status" value="1"/>
</dbReference>
<dbReference type="EMBL" id="JADEXG010000020">
    <property type="protein sequence ID" value="MBE9077690.1"/>
    <property type="molecule type" value="Genomic_DNA"/>
</dbReference>
<evidence type="ECO:0000313" key="10">
    <source>
        <dbReference type="Proteomes" id="UP000636505"/>
    </source>
</evidence>
<dbReference type="Proteomes" id="UP000636505">
    <property type="component" value="Unassembled WGS sequence"/>
</dbReference>
<keyword evidence="10" id="KW-1185">Reference proteome</keyword>
<dbReference type="AlphaFoldDB" id="A0A8J7DN55"/>
<evidence type="ECO:0000256" key="3">
    <source>
        <dbReference type="ARBA" id="ARBA00022603"/>
    </source>
</evidence>
<reference evidence="9" key="1">
    <citation type="submission" date="2020-10" db="EMBL/GenBank/DDBJ databases">
        <authorList>
            <person name="Castelo-Branco R."/>
            <person name="Eusebio N."/>
            <person name="Adriana R."/>
            <person name="Vieira A."/>
            <person name="Brugerolle De Fraissinette N."/>
            <person name="Rezende De Castro R."/>
            <person name="Schneider M.P."/>
            <person name="Vasconcelos V."/>
            <person name="Leao P.N."/>
        </authorList>
    </citation>
    <scope>NUCLEOTIDE SEQUENCE</scope>
    <source>
        <strain evidence="9">LEGE 07310</strain>
    </source>
</reference>
<dbReference type="InterPro" id="IPR029063">
    <property type="entry name" value="SAM-dependent_MTases_sf"/>
</dbReference>
<name>A0A8J7DN55_9CYAN</name>
<dbReference type="InterPro" id="IPR002052">
    <property type="entry name" value="DNA_methylase_N6_adenine_CS"/>
</dbReference>
<evidence type="ECO:0000256" key="6">
    <source>
        <dbReference type="ARBA" id="ARBA00047942"/>
    </source>
</evidence>
<dbReference type="GO" id="GO:0032259">
    <property type="term" value="P:methylation"/>
    <property type="evidence" value="ECO:0007669"/>
    <property type="project" value="UniProtKB-KW"/>
</dbReference>
<evidence type="ECO:0000313" key="9">
    <source>
        <dbReference type="EMBL" id="MBE9077690.1"/>
    </source>
</evidence>
<proteinExistence type="inferred from homology"/>
<dbReference type="InterPro" id="IPR011639">
    <property type="entry name" value="MethylTrfase_TaqI-like_dom"/>
</dbReference>
<dbReference type="PRINTS" id="PR00507">
    <property type="entry name" value="N12N6MTFRASE"/>
</dbReference>
<comment type="catalytic activity">
    <reaction evidence="6">
        <text>a 2'-deoxyadenosine in DNA + S-adenosyl-L-methionine = an N(6)-methyl-2'-deoxyadenosine in DNA + S-adenosyl-L-homocysteine + H(+)</text>
        <dbReference type="Rhea" id="RHEA:15197"/>
        <dbReference type="Rhea" id="RHEA-COMP:12418"/>
        <dbReference type="Rhea" id="RHEA-COMP:12419"/>
        <dbReference type="ChEBI" id="CHEBI:15378"/>
        <dbReference type="ChEBI" id="CHEBI:57856"/>
        <dbReference type="ChEBI" id="CHEBI:59789"/>
        <dbReference type="ChEBI" id="CHEBI:90615"/>
        <dbReference type="ChEBI" id="CHEBI:90616"/>
        <dbReference type="EC" id="2.1.1.72"/>
    </reaction>
</comment>
<dbReference type="GO" id="GO:0009007">
    <property type="term" value="F:site-specific DNA-methyltransferase (adenine-specific) activity"/>
    <property type="evidence" value="ECO:0007669"/>
    <property type="project" value="UniProtKB-EC"/>
</dbReference>
<dbReference type="GO" id="GO:0003676">
    <property type="term" value="F:nucleic acid binding"/>
    <property type="evidence" value="ECO:0007669"/>
    <property type="project" value="InterPro"/>
</dbReference>
<keyword evidence="3 9" id="KW-0489">Methyltransferase</keyword>
<evidence type="ECO:0000256" key="2">
    <source>
        <dbReference type="ARBA" id="ARBA00011900"/>
    </source>
</evidence>
<protein>
    <recommendedName>
        <fullName evidence="2">site-specific DNA-methyltransferase (adenine-specific)</fullName>
        <ecNumber evidence="2">2.1.1.72</ecNumber>
    </recommendedName>
</protein>
<keyword evidence="5" id="KW-0949">S-adenosyl-L-methionine</keyword>
<evidence type="ECO:0000259" key="7">
    <source>
        <dbReference type="Pfam" id="PF07669"/>
    </source>
</evidence>
<dbReference type="Pfam" id="PF07669">
    <property type="entry name" value="Eco57I"/>
    <property type="match status" value="1"/>
</dbReference>
<evidence type="ECO:0000256" key="5">
    <source>
        <dbReference type="ARBA" id="ARBA00022691"/>
    </source>
</evidence>
<comment type="similarity">
    <text evidence="1">Belongs to the N(4)/N(6)-methyltransferase family.</text>
</comment>
<dbReference type="PANTHER" id="PTHR33841:SF5">
    <property type="entry name" value="DNA METHYLASE (MODIFICATION METHYLASE) (METHYLTRANSFERASE)-RELATED"/>
    <property type="match status" value="1"/>
</dbReference>